<comment type="caution">
    <text evidence="1">The sequence shown here is derived from an EMBL/GenBank/DDBJ whole genome shotgun (WGS) entry which is preliminary data.</text>
</comment>
<evidence type="ECO:0000313" key="1">
    <source>
        <dbReference type="EMBL" id="GAH84326.1"/>
    </source>
</evidence>
<reference evidence="1" key="1">
    <citation type="journal article" date="2014" name="Front. Microbiol.">
        <title>High frequency of phylogenetically diverse reductive dehalogenase-homologous genes in deep subseafloor sedimentary metagenomes.</title>
        <authorList>
            <person name="Kawai M."/>
            <person name="Futagami T."/>
            <person name="Toyoda A."/>
            <person name="Takaki Y."/>
            <person name="Nishi S."/>
            <person name="Hori S."/>
            <person name="Arai W."/>
            <person name="Tsubouchi T."/>
            <person name="Morono Y."/>
            <person name="Uchiyama I."/>
            <person name="Ito T."/>
            <person name="Fujiyama A."/>
            <person name="Inagaki F."/>
            <person name="Takami H."/>
        </authorList>
    </citation>
    <scope>NUCLEOTIDE SEQUENCE</scope>
    <source>
        <strain evidence="1">Expedition CK06-06</strain>
    </source>
</reference>
<evidence type="ECO:0008006" key="2">
    <source>
        <dbReference type="Google" id="ProtNLM"/>
    </source>
</evidence>
<protein>
    <recommendedName>
        <fullName evidence="2">Outer membrane lipoprotein BamD-like domain-containing protein</fullName>
    </recommendedName>
</protein>
<proteinExistence type="predicted"/>
<dbReference type="EMBL" id="BARU01045075">
    <property type="protein sequence ID" value="GAH84326.1"/>
    <property type="molecule type" value="Genomic_DNA"/>
</dbReference>
<organism evidence="1">
    <name type="scientific">marine sediment metagenome</name>
    <dbReference type="NCBI Taxonomy" id="412755"/>
    <lineage>
        <taxon>unclassified sequences</taxon>
        <taxon>metagenomes</taxon>
        <taxon>ecological metagenomes</taxon>
    </lineage>
</organism>
<name>X1IPD7_9ZZZZ</name>
<accession>X1IPD7</accession>
<feature type="non-terminal residue" evidence="1">
    <location>
        <position position="1"/>
    </location>
</feature>
<sequence>ILTLLFGLISNICYAQVSANITEKRNVFNKKGDYYLDRNEFKKAIVYYNMAYQKDTSDYFSILKKAEAFA</sequence>
<gene>
    <name evidence="1" type="ORF">S03H2_68536</name>
</gene>
<dbReference type="AlphaFoldDB" id="X1IPD7"/>